<dbReference type="Gene3D" id="3.10.50.40">
    <property type="match status" value="1"/>
</dbReference>
<reference evidence="9" key="1">
    <citation type="submission" date="2023-07" db="EMBL/GenBank/DDBJ databases">
        <authorList>
            <consortium name="AG Swart"/>
            <person name="Singh M."/>
            <person name="Singh A."/>
            <person name="Seah K."/>
            <person name="Emmerich C."/>
        </authorList>
    </citation>
    <scope>NUCLEOTIDE SEQUENCE</scope>
    <source>
        <strain evidence="9">DP1</strain>
    </source>
</reference>
<dbReference type="InterPro" id="IPR020892">
    <property type="entry name" value="Cyclophilin-type_PPIase_CS"/>
</dbReference>
<dbReference type="GO" id="GO:0005737">
    <property type="term" value="C:cytoplasm"/>
    <property type="evidence" value="ECO:0007669"/>
    <property type="project" value="TreeGrafter"/>
</dbReference>
<evidence type="ECO:0000259" key="7">
    <source>
        <dbReference type="PROSITE" id="PS50059"/>
    </source>
</evidence>
<gene>
    <name evidence="9" type="ORF">ECRASSUSDP1_LOCUS8004</name>
</gene>
<dbReference type="InterPro" id="IPR046357">
    <property type="entry name" value="PPIase_dom_sf"/>
</dbReference>
<dbReference type="FunFam" id="3.10.50.40:FF:000006">
    <property type="entry name" value="Peptidyl-prolyl cis-trans isomerase"/>
    <property type="match status" value="1"/>
</dbReference>
<dbReference type="EC" id="5.2.1.8" evidence="2 5"/>
<comment type="caution">
    <text evidence="9">The sequence shown here is derived from an EMBL/GenBank/DDBJ whole genome shotgun (WGS) entry which is preliminary data.</text>
</comment>
<dbReference type="Gene3D" id="2.40.100.10">
    <property type="entry name" value="Cyclophilin-like"/>
    <property type="match status" value="1"/>
</dbReference>
<dbReference type="SUPFAM" id="SSF54534">
    <property type="entry name" value="FKBP-like"/>
    <property type="match status" value="1"/>
</dbReference>
<evidence type="ECO:0000259" key="8">
    <source>
        <dbReference type="PROSITE" id="PS50072"/>
    </source>
</evidence>
<dbReference type="GO" id="GO:0003755">
    <property type="term" value="F:peptidyl-prolyl cis-trans isomerase activity"/>
    <property type="evidence" value="ECO:0007669"/>
    <property type="project" value="UniProtKB-KW"/>
</dbReference>
<dbReference type="InterPro" id="IPR001179">
    <property type="entry name" value="PPIase_FKBP_dom"/>
</dbReference>
<evidence type="ECO:0000256" key="6">
    <source>
        <dbReference type="PROSITE-ProRule" id="PRU00339"/>
    </source>
</evidence>
<dbReference type="EMBL" id="CAMPGE010007815">
    <property type="protein sequence ID" value="CAI2366731.1"/>
    <property type="molecule type" value="Genomic_DNA"/>
</dbReference>
<dbReference type="SMART" id="SM00028">
    <property type="entry name" value="TPR"/>
    <property type="match status" value="2"/>
</dbReference>
<dbReference type="PROSITE" id="PS50059">
    <property type="entry name" value="FKBP_PPIASE"/>
    <property type="match status" value="1"/>
</dbReference>
<evidence type="ECO:0000256" key="4">
    <source>
        <dbReference type="ARBA" id="ARBA00023235"/>
    </source>
</evidence>
<accession>A0AAD1XDK9</accession>
<evidence type="ECO:0000256" key="2">
    <source>
        <dbReference type="ARBA" id="ARBA00013194"/>
    </source>
</evidence>
<evidence type="ECO:0000313" key="10">
    <source>
        <dbReference type="Proteomes" id="UP001295684"/>
    </source>
</evidence>
<comment type="catalytic activity">
    <reaction evidence="1 5">
        <text>[protein]-peptidylproline (omega=180) = [protein]-peptidylproline (omega=0)</text>
        <dbReference type="Rhea" id="RHEA:16237"/>
        <dbReference type="Rhea" id="RHEA-COMP:10747"/>
        <dbReference type="Rhea" id="RHEA-COMP:10748"/>
        <dbReference type="ChEBI" id="CHEBI:83833"/>
        <dbReference type="ChEBI" id="CHEBI:83834"/>
        <dbReference type="EC" id="5.2.1.8"/>
    </reaction>
</comment>
<dbReference type="InterPro" id="IPR011990">
    <property type="entry name" value="TPR-like_helical_dom_sf"/>
</dbReference>
<dbReference type="PROSITE" id="PS50072">
    <property type="entry name" value="CSA_PPIASE_2"/>
    <property type="match status" value="1"/>
</dbReference>
<dbReference type="Pfam" id="PF00254">
    <property type="entry name" value="FKBP_C"/>
    <property type="match status" value="1"/>
</dbReference>
<evidence type="ECO:0000256" key="3">
    <source>
        <dbReference type="ARBA" id="ARBA00023110"/>
    </source>
</evidence>
<sequence length="509" mass="57583">MEKMEVDEAKQGEYLSEVTLTEDGGVVKKVISAGTGPKPAKNNEVFVHYTGFLEDGSVFDTSIGKDEGFKFIIGAGHVIDGWEIGIMDMQVGEKADLCIKPEYGYGEIGSLPKIPSNANLRFTVELLNTRERRPAKWMMNDEERVKASMKLKEEGGQKFQAKEFAQAEGLYREAISHLDAIQNDNTDSRTLKKTILVNIAVCCNKSQSWVETVRACTQSLAIDNQNPKAFYHRSSANRKLKQYDDALADLKSAIKLSPKDKMLRKEFQTCKNEKKAYDKSQTKMFSNFFSQGVYNEKDPDITQYENELPEYNPSNPIVFLDIQIGDAEAKRVVFELFNEHTPRAAENFRCLCTGEKSTEEKNLHYKGNIFHRIISGFMAQGGDITKQNGTGGESIYGDKFNDEKFWYPHTHGGLLSMANSGPNTNGSQFFITFKKTSWLDGKHTVFGRVIQGFEHVKEIEKIETGENDYPLTKVFIKDCGQLNDELQISELELERYSNPESQESPETKK</sequence>
<feature type="domain" description="PPIase FKBP-type" evidence="7">
    <location>
        <begin position="42"/>
        <end position="130"/>
    </location>
</feature>
<dbReference type="PANTHER" id="PTHR11071:SF561">
    <property type="entry name" value="PEPTIDYL-PROLYL CIS-TRANS ISOMERASE D-RELATED"/>
    <property type="match status" value="1"/>
</dbReference>
<dbReference type="Pfam" id="PF00160">
    <property type="entry name" value="Pro_isomerase"/>
    <property type="match status" value="1"/>
</dbReference>
<dbReference type="GO" id="GO:0016018">
    <property type="term" value="F:cyclosporin A binding"/>
    <property type="evidence" value="ECO:0007669"/>
    <property type="project" value="TreeGrafter"/>
</dbReference>
<evidence type="ECO:0000256" key="1">
    <source>
        <dbReference type="ARBA" id="ARBA00000971"/>
    </source>
</evidence>
<dbReference type="GO" id="GO:0006457">
    <property type="term" value="P:protein folding"/>
    <property type="evidence" value="ECO:0007669"/>
    <property type="project" value="InterPro"/>
</dbReference>
<name>A0AAD1XDK9_EUPCR</name>
<keyword evidence="3 5" id="KW-0697">Rotamase</keyword>
<dbReference type="Proteomes" id="UP001295684">
    <property type="component" value="Unassembled WGS sequence"/>
</dbReference>
<keyword evidence="10" id="KW-1185">Reference proteome</keyword>
<dbReference type="InterPro" id="IPR002130">
    <property type="entry name" value="Cyclophilin-type_PPIase_dom"/>
</dbReference>
<dbReference type="FunFam" id="2.40.100.10:FF:000022">
    <property type="entry name" value="Peptidyl-prolyl cis-trans isomerase CYP95"/>
    <property type="match status" value="1"/>
</dbReference>
<keyword evidence="6" id="KW-0802">TPR repeat</keyword>
<dbReference type="InterPro" id="IPR029000">
    <property type="entry name" value="Cyclophilin-like_dom_sf"/>
</dbReference>
<dbReference type="SUPFAM" id="SSF50891">
    <property type="entry name" value="Cyclophilin-like"/>
    <property type="match status" value="1"/>
</dbReference>
<evidence type="ECO:0000313" key="9">
    <source>
        <dbReference type="EMBL" id="CAI2366731.1"/>
    </source>
</evidence>
<dbReference type="PROSITE" id="PS00170">
    <property type="entry name" value="CSA_PPIASE_1"/>
    <property type="match status" value="1"/>
</dbReference>
<organism evidence="9 10">
    <name type="scientific">Euplotes crassus</name>
    <dbReference type="NCBI Taxonomy" id="5936"/>
    <lineage>
        <taxon>Eukaryota</taxon>
        <taxon>Sar</taxon>
        <taxon>Alveolata</taxon>
        <taxon>Ciliophora</taxon>
        <taxon>Intramacronucleata</taxon>
        <taxon>Spirotrichea</taxon>
        <taxon>Hypotrichia</taxon>
        <taxon>Euplotida</taxon>
        <taxon>Euplotidae</taxon>
        <taxon>Moneuplotes</taxon>
    </lineage>
</organism>
<dbReference type="AlphaFoldDB" id="A0AAD1XDK9"/>
<protein>
    <recommendedName>
        <fullName evidence="2 5">peptidylprolyl isomerase</fullName>
        <ecNumber evidence="2 5">5.2.1.8</ecNumber>
    </recommendedName>
</protein>
<evidence type="ECO:0000256" key="5">
    <source>
        <dbReference type="PROSITE-ProRule" id="PRU00277"/>
    </source>
</evidence>
<dbReference type="SUPFAM" id="SSF48452">
    <property type="entry name" value="TPR-like"/>
    <property type="match status" value="1"/>
</dbReference>
<proteinExistence type="predicted"/>
<dbReference type="Gene3D" id="1.25.40.10">
    <property type="entry name" value="Tetratricopeptide repeat domain"/>
    <property type="match status" value="1"/>
</dbReference>
<feature type="repeat" description="TPR" evidence="6">
    <location>
        <begin position="227"/>
        <end position="260"/>
    </location>
</feature>
<dbReference type="InterPro" id="IPR019734">
    <property type="entry name" value="TPR_rpt"/>
</dbReference>
<keyword evidence="4 5" id="KW-0413">Isomerase</keyword>
<dbReference type="PRINTS" id="PR00153">
    <property type="entry name" value="CSAPPISMRASE"/>
</dbReference>
<feature type="domain" description="PPIase cyclophilin-type" evidence="8">
    <location>
        <begin position="319"/>
        <end position="481"/>
    </location>
</feature>
<dbReference type="PANTHER" id="PTHR11071">
    <property type="entry name" value="PEPTIDYL-PROLYL CIS-TRANS ISOMERASE"/>
    <property type="match status" value="1"/>
</dbReference>
<dbReference type="PROSITE" id="PS50005">
    <property type="entry name" value="TPR"/>
    <property type="match status" value="1"/>
</dbReference>